<dbReference type="EMBL" id="JBEXAE010000003">
    <property type="protein sequence ID" value="MET6990801.1"/>
    <property type="molecule type" value="Genomic_DNA"/>
</dbReference>
<keyword evidence="2" id="KW-1185">Reference proteome</keyword>
<dbReference type="Proteomes" id="UP001549799">
    <property type="component" value="Unassembled WGS sequence"/>
</dbReference>
<organism evidence="1 2">
    <name type="scientific">Sediminicola arcticus</name>
    <dbReference type="NCBI Taxonomy" id="1574308"/>
    <lineage>
        <taxon>Bacteria</taxon>
        <taxon>Pseudomonadati</taxon>
        <taxon>Bacteroidota</taxon>
        <taxon>Flavobacteriia</taxon>
        <taxon>Flavobacteriales</taxon>
        <taxon>Flavobacteriaceae</taxon>
        <taxon>Sediminicola</taxon>
    </lineage>
</organism>
<evidence type="ECO:0000313" key="1">
    <source>
        <dbReference type="EMBL" id="MET6990801.1"/>
    </source>
</evidence>
<name>A0ABV2SUI2_9FLAO</name>
<protein>
    <recommendedName>
        <fullName evidence="3">Bacterial EndoU nuclease domain-containing protein</fullName>
    </recommendedName>
</protein>
<sequence>MIRNFIKIFLDKMKGIEFGPKINKEITLNEKTTKDEIKSFVSTMGNKIILSFYDAFHNLHPTEKPWALGDSGAFTAVRVDNEKIKVKRGNHGWMDKEWSEISKMELIDIIFKSRNFNGGNMRIESRVARKIWRIDENGKSLINFYHKVPE</sequence>
<gene>
    <name evidence="1" type="ORF">ABXZ36_09095</name>
</gene>
<reference evidence="1 2" key="1">
    <citation type="submission" date="2024-07" db="EMBL/GenBank/DDBJ databases">
        <title>The genome sequence of type strain Sediminicola arcticus GDMCC 1.2805.</title>
        <authorList>
            <person name="Liu Y."/>
        </authorList>
    </citation>
    <scope>NUCLEOTIDE SEQUENCE [LARGE SCALE GENOMIC DNA]</scope>
    <source>
        <strain evidence="1 2">GDMCC 1.2805</strain>
    </source>
</reference>
<evidence type="ECO:0000313" key="2">
    <source>
        <dbReference type="Proteomes" id="UP001549799"/>
    </source>
</evidence>
<evidence type="ECO:0008006" key="3">
    <source>
        <dbReference type="Google" id="ProtNLM"/>
    </source>
</evidence>
<comment type="caution">
    <text evidence="1">The sequence shown here is derived from an EMBL/GenBank/DDBJ whole genome shotgun (WGS) entry which is preliminary data.</text>
</comment>
<dbReference type="RefSeq" id="WP_354615193.1">
    <property type="nucleotide sequence ID" value="NZ_JBEXAE010000003.1"/>
</dbReference>
<proteinExistence type="predicted"/>
<accession>A0ABV2SUI2</accession>